<evidence type="ECO:0000259" key="2">
    <source>
        <dbReference type="Pfam" id="PF00892"/>
    </source>
</evidence>
<feature type="transmembrane region" description="Helical" evidence="1">
    <location>
        <begin position="209"/>
        <end position="229"/>
    </location>
</feature>
<keyword evidence="1" id="KW-1133">Transmembrane helix</keyword>
<feature type="transmembrane region" description="Helical" evidence="1">
    <location>
        <begin position="244"/>
        <end position="262"/>
    </location>
</feature>
<feature type="transmembrane region" description="Helical" evidence="1">
    <location>
        <begin position="125"/>
        <end position="142"/>
    </location>
</feature>
<feature type="domain" description="EamA" evidence="2">
    <location>
        <begin position="178"/>
        <end position="316"/>
    </location>
</feature>
<keyword evidence="1" id="KW-0812">Transmembrane</keyword>
<gene>
    <name evidence="3" type="ORF">SAMN04487894_101210</name>
</gene>
<accession>A0A1G6IHC2</accession>
<evidence type="ECO:0000313" key="3">
    <source>
        <dbReference type="EMBL" id="SDC05415.1"/>
    </source>
</evidence>
<dbReference type="Proteomes" id="UP000198757">
    <property type="component" value="Unassembled WGS sequence"/>
</dbReference>
<dbReference type="InterPro" id="IPR037185">
    <property type="entry name" value="EmrE-like"/>
</dbReference>
<dbReference type="GO" id="GO:0016020">
    <property type="term" value="C:membrane"/>
    <property type="evidence" value="ECO:0007669"/>
    <property type="project" value="InterPro"/>
</dbReference>
<feature type="transmembrane region" description="Helical" evidence="1">
    <location>
        <begin position="178"/>
        <end position="197"/>
    </location>
</feature>
<proteinExistence type="predicted"/>
<feature type="domain" description="EamA" evidence="2">
    <location>
        <begin position="43"/>
        <end position="170"/>
    </location>
</feature>
<dbReference type="EMBL" id="FMZO01000001">
    <property type="protein sequence ID" value="SDC05415.1"/>
    <property type="molecule type" value="Genomic_DNA"/>
</dbReference>
<evidence type="ECO:0000256" key="1">
    <source>
        <dbReference type="SAM" id="Phobius"/>
    </source>
</evidence>
<feature type="transmembrane region" description="Helical" evidence="1">
    <location>
        <begin position="154"/>
        <end position="172"/>
    </location>
</feature>
<dbReference type="SUPFAM" id="SSF103481">
    <property type="entry name" value="Multidrug resistance efflux transporter EmrE"/>
    <property type="match status" value="2"/>
</dbReference>
<feature type="transmembrane region" description="Helical" evidence="1">
    <location>
        <begin position="99"/>
        <end position="119"/>
    </location>
</feature>
<dbReference type="Pfam" id="PF00892">
    <property type="entry name" value="EamA"/>
    <property type="match status" value="2"/>
</dbReference>
<sequence>MKRGGRIFRAGECINVVSAVSRVVQKSQQGCRQTNIRMKKAFLQLHIAVLLAGFTGILGELITLNEGLLVWYRLMIAAVTLWVWMRITGKLQKLSFKEALKISGIGFLSALHWVFFYASIKYGNVSIGLVCLSAVGFFSAILEPLLNRVPIKKTELILGLCSVFGIYLIFHFDAQYKLGIILGFISSFFAALFPILLKFSMKRVNMQTVLTWQMTGGFITLSLVMPFYLRMFPVATLLPSLSDFLWLLVLAWLCSVVAFQFSMSALKKLSAFTVSLSYNLEPLYGILMAFIILKENKSLNNGFYLGFTIISLTLILHAVILKRNNRKAA</sequence>
<name>A0A1G6IHC2_NIADE</name>
<feature type="transmembrane region" description="Helical" evidence="1">
    <location>
        <begin position="303"/>
        <end position="321"/>
    </location>
</feature>
<dbReference type="PANTHER" id="PTHR22911:SF79">
    <property type="entry name" value="MOBA-LIKE NTP TRANSFERASE DOMAIN-CONTAINING PROTEIN"/>
    <property type="match status" value="1"/>
</dbReference>
<keyword evidence="1" id="KW-0472">Membrane</keyword>
<reference evidence="4" key="1">
    <citation type="submission" date="2016-10" db="EMBL/GenBank/DDBJ databases">
        <authorList>
            <person name="Varghese N."/>
            <person name="Submissions S."/>
        </authorList>
    </citation>
    <scope>NUCLEOTIDE SEQUENCE [LARGE SCALE GENOMIC DNA]</scope>
    <source>
        <strain evidence="4">DSM 25811 / CCM 8410 / LMG 26954 / E90</strain>
    </source>
</reference>
<feature type="transmembrane region" description="Helical" evidence="1">
    <location>
        <begin position="42"/>
        <end position="64"/>
    </location>
</feature>
<dbReference type="InterPro" id="IPR000620">
    <property type="entry name" value="EamA_dom"/>
</dbReference>
<feature type="transmembrane region" description="Helical" evidence="1">
    <location>
        <begin position="70"/>
        <end position="87"/>
    </location>
</feature>
<dbReference type="AlphaFoldDB" id="A0A1G6IHC2"/>
<keyword evidence="4" id="KW-1185">Reference proteome</keyword>
<evidence type="ECO:0000313" key="4">
    <source>
        <dbReference type="Proteomes" id="UP000198757"/>
    </source>
</evidence>
<dbReference type="STRING" id="1285928.SAMN04487894_101210"/>
<protein>
    <submittedName>
        <fullName evidence="3">EamA-like transporter family protein</fullName>
    </submittedName>
</protein>
<organism evidence="3 4">
    <name type="scientific">Niabella drilacis (strain DSM 25811 / CCM 8410 / CCUG 62505 / LMG 26954 / E90)</name>
    <dbReference type="NCBI Taxonomy" id="1285928"/>
    <lineage>
        <taxon>Bacteria</taxon>
        <taxon>Pseudomonadati</taxon>
        <taxon>Bacteroidota</taxon>
        <taxon>Chitinophagia</taxon>
        <taxon>Chitinophagales</taxon>
        <taxon>Chitinophagaceae</taxon>
        <taxon>Niabella</taxon>
    </lineage>
</organism>
<feature type="transmembrane region" description="Helical" evidence="1">
    <location>
        <begin position="269"/>
        <end position="291"/>
    </location>
</feature>
<dbReference type="PANTHER" id="PTHR22911">
    <property type="entry name" value="ACYL-MALONYL CONDENSING ENZYME-RELATED"/>
    <property type="match status" value="1"/>
</dbReference>